<dbReference type="Proteomes" id="UP000321947">
    <property type="component" value="Unassembled WGS sequence"/>
</dbReference>
<dbReference type="Proteomes" id="UP000321393">
    <property type="component" value="Unassembled WGS sequence"/>
</dbReference>
<dbReference type="InterPro" id="IPR045064">
    <property type="entry name" value="Reticulon-like"/>
</dbReference>
<accession>A0A5D3CCB1</accession>
<feature type="transmembrane region" description="Helical" evidence="6">
    <location>
        <begin position="51"/>
        <end position="71"/>
    </location>
</feature>
<dbReference type="GO" id="GO:0005789">
    <property type="term" value="C:endoplasmic reticulum membrane"/>
    <property type="evidence" value="ECO:0007669"/>
    <property type="project" value="UniProtKB-SubCell"/>
</dbReference>
<dbReference type="PANTHER" id="PTHR10994:SF157">
    <property type="entry name" value="RETICULON-LIKE PROTEIN B14"/>
    <property type="match status" value="1"/>
</dbReference>
<dbReference type="Pfam" id="PF02453">
    <property type="entry name" value="Reticulon"/>
    <property type="match status" value="1"/>
</dbReference>
<dbReference type="STRING" id="1194695.A0A5D3CCB1"/>
<organism evidence="9 11">
    <name type="scientific">Cucumis melo var. makuwa</name>
    <name type="common">Oriental melon</name>
    <dbReference type="NCBI Taxonomy" id="1194695"/>
    <lineage>
        <taxon>Eukaryota</taxon>
        <taxon>Viridiplantae</taxon>
        <taxon>Streptophyta</taxon>
        <taxon>Embryophyta</taxon>
        <taxon>Tracheophyta</taxon>
        <taxon>Spermatophyta</taxon>
        <taxon>Magnoliopsida</taxon>
        <taxon>eudicotyledons</taxon>
        <taxon>Gunneridae</taxon>
        <taxon>Pentapetalae</taxon>
        <taxon>rosids</taxon>
        <taxon>fabids</taxon>
        <taxon>Cucurbitales</taxon>
        <taxon>Cucurbitaceae</taxon>
        <taxon>Benincaseae</taxon>
        <taxon>Cucumis</taxon>
    </lineage>
</organism>
<evidence type="ECO:0000313" key="8">
    <source>
        <dbReference type="EMBL" id="KAA0034583.1"/>
    </source>
</evidence>
<dbReference type="InterPro" id="IPR003388">
    <property type="entry name" value="Reticulon"/>
</dbReference>
<comment type="caution">
    <text evidence="9">The sequence shown here is derived from an EMBL/GenBank/DDBJ whole genome shotgun (WGS) entry which is preliminary data.</text>
</comment>
<dbReference type="AlphaFoldDB" id="A0A5D3CCB1"/>
<comment type="subcellular location">
    <subcellularLocation>
        <location evidence="1 6">Endoplasmic reticulum membrane</location>
        <topology evidence="1 6">Multi-pass membrane protein</topology>
    </subcellularLocation>
</comment>
<keyword evidence="5 6" id="KW-0472">Membrane</keyword>
<dbReference type="EMBL" id="SSTE01020484">
    <property type="protein sequence ID" value="KAA0034583.1"/>
    <property type="molecule type" value="Genomic_DNA"/>
</dbReference>
<dbReference type="GO" id="GO:0009617">
    <property type="term" value="P:response to bacterium"/>
    <property type="evidence" value="ECO:0007669"/>
    <property type="project" value="InterPro"/>
</dbReference>
<evidence type="ECO:0000313" key="10">
    <source>
        <dbReference type="Proteomes" id="UP000321393"/>
    </source>
</evidence>
<keyword evidence="2 6" id="KW-0812">Transmembrane</keyword>
<feature type="transmembrane region" description="Helical" evidence="6">
    <location>
        <begin position="129"/>
        <end position="152"/>
    </location>
</feature>
<dbReference type="EMBL" id="SSTD01011999">
    <property type="protein sequence ID" value="TYK09135.1"/>
    <property type="molecule type" value="Genomic_DNA"/>
</dbReference>
<dbReference type="PROSITE" id="PS50845">
    <property type="entry name" value="RETICULON"/>
    <property type="match status" value="1"/>
</dbReference>
<evidence type="ECO:0000256" key="5">
    <source>
        <dbReference type="ARBA" id="ARBA00023136"/>
    </source>
</evidence>
<evidence type="ECO:0000256" key="4">
    <source>
        <dbReference type="ARBA" id="ARBA00022989"/>
    </source>
</evidence>
<proteinExistence type="predicted"/>
<evidence type="ECO:0000259" key="7">
    <source>
        <dbReference type="PROSITE" id="PS50845"/>
    </source>
</evidence>
<protein>
    <recommendedName>
        <fullName evidence="6">Reticulon-like protein</fullName>
    </recommendedName>
</protein>
<keyword evidence="3 6" id="KW-0256">Endoplasmic reticulum</keyword>
<dbReference type="PANTHER" id="PTHR10994">
    <property type="entry name" value="RETICULON"/>
    <property type="match status" value="1"/>
</dbReference>
<keyword evidence="4 6" id="KW-1133">Transmembrane helix</keyword>
<evidence type="ECO:0000313" key="11">
    <source>
        <dbReference type="Proteomes" id="UP000321947"/>
    </source>
</evidence>
<reference evidence="10 11" key="1">
    <citation type="submission" date="2019-08" db="EMBL/GenBank/DDBJ databases">
        <title>Draft genome sequences of two oriental melons (Cucumis melo L. var makuwa).</title>
        <authorList>
            <person name="Kwon S.-Y."/>
        </authorList>
    </citation>
    <scope>NUCLEOTIDE SEQUENCE [LARGE SCALE GENOMIC DNA]</scope>
    <source>
        <strain evidence="11">cv. Chang Bougi</strain>
        <strain evidence="10">cv. SW 3</strain>
        <tissue evidence="9">Leaf</tissue>
    </source>
</reference>
<sequence length="201" mass="23241">MSNPHGRRSFLYSILGNGKVAELMLWKNKKESAAMVAGMSGVWLMVEVLDYHLITLICHLLIILMLLLFLWKKLAFLPVPWSPPTAQDLEISDSSLTHLFQTFNWFLHSFFQISNGNDFKLFAMVMGSLWLLSVIGELVSLFDLVYIVFVSLQVVPVVYDKYEEEFNKVASCIKSKMDCCFHFIDSNFLTKIPRWHHIKQS</sequence>
<name>A0A5D3CCB1_CUCMM</name>
<evidence type="ECO:0000256" key="6">
    <source>
        <dbReference type="RuleBase" id="RU363132"/>
    </source>
</evidence>
<evidence type="ECO:0000313" key="9">
    <source>
        <dbReference type="EMBL" id="TYK09135.1"/>
    </source>
</evidence>
<evidence type="ECO:0000256" key="1">
    <source>
        <dbReference type="ARBA" id="ARBA00004477"/>
    </source>
</evidence>
<feature type="domain" description="Reticulon" evidence="7">
    <location>
        <begin position="20"/>
        <end position="201"/>
    </location>
</feature>
<dbReference type="OrthoDB" id="567788at2759"/>
<evidence type="ECO:0000256" key="3">
    <source>
        <dbReference type="ARBA" id="ARBA00022824"/>
    </source>
</evidence>
<gene>
    <name evidence="9" type="ORF">E5676_scaffold475G001260</name>
    <name evidence="8" type="ORF">E6C27_scaffold65G005990</name>
</gene>
<evidence type="ECO:0000256" key="2">
    <source>
        <dbReference type="ARBA" id="ARBA00022692"/>
    </source>
</evidence>